<feature type="compositionally biased region" description="Gly residues" evidence="10">
    <location>
        <begin position="419"/>
        <end position="439"/>
    </location>
</feature>
<dbReference type="Gene3D" id="2.40.10.230">
    <property type="entry name" value="Probable tRNA pseudouridine synthase domain"/>
    <property type="match status" value="1"/>
</dbReference>
<protein>
    <recommendedName>
        <fullName evidence="3">H/ACA ribonucleoprotein complex non-core subunit NAF1</fullName>
    </recommendedName>
    <alternativeName>
        <fullName evidence="9">Nuclear assembly factor 1</fullName>
    </alternativeName>
</protein>
<reference evidence="11" key="1">
    <citation type="journal article" date="2023" name="Mol. Phylogenet. Evol.">
        <title>Genome-scale phylogeny and comparative genomics of the fungal order Sordariales.</title>
        <authorList>
            <person name="Hensen N."/>
            <person name="Bonometti L."/>
            <person name="Westerberg I."/>
            <person name="Brannstrom I.O."/>
            <person name="Guillou S."/>
            <person name="Cros-Aarteil S."/>
            <person name="Calhoun S."/>
            <person name="Haridas S."/>
            <person name="Kuo A."/>
            <person name="Mondo S."/>
            <person name="Pangilinan J."/>
            <person name="Riley R."/>
            <person name="LaButti K."/>
            <person name="Andreopoulos B."/>
            <person name="Lipzen A."/>
            <person name="Chen C."/>
            <person name="Yan M."/>
            <person name="Daum C."/>
            <person name="Ng V."/>
            <person name="Clum A."/>
            <person name="Steindorff A."/>
            <person name="Ohm R.A."/>
            <person name="Martin F."/>
            <person name="Silar P."/>
            <person name="Natvig D.O."/>
            <person name="Lalanne C."/>
            <person name="Gautier V."/>
            <person name="Ament-Velasquez S.L."/>
            <person name="Kruys A."/>
            <person name="Hutchinson M.I."/>
            <person name="Powell A.J."/>
            <person name="Barry K."/>
            <person name="Miller A.N."/>
            <person name="Grigoriev I.V."/>
            <person name="Debuchy R."/>
            <person name="Gladieux P."/>
            <person name="Hiltunen Thoren M."/>
            <person name="Johannesson H."/>
        </authorList>
    </citation>
    <scope>NUCLEOTIDE SEQUENCE</scope>
    <source>
        <strain evidence="11">CBS 892.96</strain>
    </source>
</reference>
<accession>A0AAN6W489</accession>
<dbReference type="InterPro" id="IPR009000">
    <property type="entry name" value="Transl_B-barrel_sf"/>
</dbReference>
<feature type="compositionally biased region" description="Low complexity" evidence="10">
    <location>
        <begin position="552"/>
        <end position="570"/>
    </location>
</feature>
<keyword evidence="7" id="KW-0694">RNA-binding</keyword>
<feature type="region of interest" description="Disordered" evidence="10">
    <location>
        <begin position="164"/>
        <end position="220"/>
    </location>
</feature>
<dbReference type="GO" id="GO:0003723">
    <property type="term" value="F:RNA binding"/>
    <property type="evidence" value="ECO:0007669"/>
    <property type="project" value="UniProtKB-KW"/>
</dbReference>
<dbReference type="GO" id="GO:0005634">
    <property type="term" value="C:nucleus"/>
    <property type="evidence" value="ECO:0007669"/>
    <property type="project" value="UniProtKB-SubCell"/>
</dbReference>
<feature type="compositionally biased region" description="Acidic residues" evidence="10">
    <location>
        <begin position="383"/>
        <end position="396"/>
    </location>
</feature>
<dbReference type="PANTHER" id="PTHR31633">
    <property type="entry name" value="H/ACA RIBONUCLEOPROTEIN COMPLEX NON-CORE SUBUNIT NAF1"/>
    <property type="match status" value="1"/>
</dbReference>
<evidence type="ECO:0000256" key="5">
    <source>
        <dbReference type="ARBA" id="ARBA00022552"/>
    </source>
</evidence>
<feature type="compositionally biased region" description="Pro residues" evidence="10">
    <location>
        <begin position="599"/>
        <end position="610"/>
    </location>
</feature>
<keyword evidence="12" id="KW-1185">Reference proteome</keyword>
<dbReference type="GO" id="GO:0001522">
    <property type="term" value="P:pseudouridine synthesis"/>
    <property type="evidence" value="ECO:0007669"/>
    <property type="project" value="InterPro"/>
</dbReference>
<keyword evidence="8" id="KW-0539">Nucleus</keyword>
<evidence type="ECO:0000256" key="4">
    <source>
        <dbReference type="ARBA" id="ARBA00022517"/>
    </source>
</evidence>
<evidence type="ECO:0000313" key="12">
    <source>
        <dbReference type="Proteomes" id="UP001302321"/>
    </source>
</evidence>
<evidence type="ECO:0000256" key="3">
    <source>
        <dbReference type="ARBA" id="ARBA00021438"/>
    </source>
</evidence>
<dbReference type="SUPFAM" id="SSF50447">
    <property type="entry name" value="Translation proteins"/>
    <property type="match status" value="1"/>
</dbReference>
<dbReference type="AlphaFoldDB" id="A0AAN6W489"/>
<evidence type="ECO:0000256" key="6">
    <source>
        <dbReference type="ARBA" id="ARBA00022553"/>
    </source>
</evidence>
<dbReference type="EMBL" id="MU866259">
    <property type="protein sequence ID" value="KAK4174881.1"/>
    <property type="molecule type" value="Genomic_DNA"/>
</dbReference>
<dbReference type="InterPro" id="IPR007504">
    <property type="entry name" value="H/ACA_rnp_Gar1/Naf1"/>
</dbReference>
<evidence type="ECO:0000256" key="8">
    <source>
        <dbReference type="ARBA" id="ARBA00023242"/>
    </source>
</evidence>
<comment type="similarity">
    <text evidence="2">Belongs to the NAF1 family.</text>
</comment>
<dbReference type="GO" id="GO:0005732">
    <property type="term" value="C:sno(s)RNA-containing ribonucleoprotein complex"/>
    <property type="evidence" value="ECO:0007669"/>
    <property type="project" value="InterPro"/>
</dbReference>
<gene>
    <name evidence="11" type="ORF">QBC36DRAFT_332693</name>
</gene>
<feature type="compositionally biased region" description="Basic and acidic residues" evidence="10">
    <location>
        <begin position="251"/>
        <end position="260"/>
    </location>
</feature>
<reference evidence="11" key="2">
    <citation type="submission" date="2023-05" db="EMBL/GenBank/DDBJ databases">
        <authorList>
            <consortium name="Lawrence Berkeley National Laboratory"/>
            <person name="Steindorff A."/>
            <person name="Hensen N."/>
            <person name="Bonometti L."/>
            <person name="Westerberg I."/>
            <person name="Brannstrom I.O."/>
            <person name="Guillou S."/>
            <person name="Cros-Aarteil S."/>
            <person name="Calhoun S."/>
            <person name="Haridas S."/>
            <person name="Kuo A."/>
            <person name="Mondo S."/>
            <person name="Pangilinan J."/>
            <person name="Riley R."/>
            <person name="Labutti K."/>
            <person name="Andreopoulos B."/>
            <person name="Lipzen A."/>
            <person name="Chen C."/>
            <person name="Yanf M."/>
            <person name="Daum C."/>
            <person name="Ng V."/>
            <person name="Clum A."/>
            <person name="Ohm R."/>
            <person name="Martin F."/>
            <person name="Silar P."/>
            <person name="Natvig D."/>
            <person name="Lalanne C."/>
            <person name="Gautier V."/>
            <person name="Ament-Velasquez S.L."/>
            <person name="Kruys A."/>
            <person name="Hutchinson M.I."/>
            <person name="Powell A.J."/>
            <person name="Barry K."/>
            <person name="Miller A.N."/>
            <person name="Grigoriev I.V."/>
            <person name="Debuchy R."/>
            <person name="Gladieux P."/>
            <person name="Thoren M.H."/>
            <person name="Johannesson H."/>
        </authorList>
    </citation>
    <scope>NUCLEOTIDE SEQUENCE</scope>
    <source>
        <strain evidence="11">CBS 892.96</strain>
    </source>
</reference>
<name>A0AAN6W489_9PEZI</name>
<dbReference type="GO" id="GO:0006364">
    <property type="term" value="P:rRNA processing"/>
    <property type="evidence" value="ECO:0007669"/>
    <property type="project" value="UniProtKB-KW"/>
</dbReference>
<feature type="compositionally biased region" description="Pro residues" evidence="10">
    <location>
        <begin position="582"/>
        <end position="591"/>
    </location>
</feature>
<dbReference type="GO" id="GO:0000493">
    <property type="term" value="P:box H/ACA snoRNP assembly"/>
    <property type="evidence" value="ECO:0007669"/>
    <property type="project" value="InterPro"/>
</dbReference>
<evidence type="ECO:0000256" key="2">
    <source>
        <dbReference type="ARBA" id="ARBA00009801"/>
    </source>
</evidence>
<keyword evidence="4" id="KW-0690">Ribosome biogenesis</keyword>
<evidence type="ECO:0000256" key="1">
    <source>
        <dbReference type="ARBA" id="ARBA00004123"/>
    </source>
</evidence>
<comment type="caution">
    <text evidence="11">The sequence shown here is derived from an EMBL/GenBank/DDBJ whole genome shotgun (WGS) entry which is preliminary data.</text>
</comment>
<dbReference type="FunFam" id="2.40.10.230:FF:000002">
    <property type="entry name" value="H/ACA ribonucleoprotein complex non-core subunit NAF1"/>
    <property type="match status" value="1"/>
</dbReference>
<dbReference type="InterPro" id="IPR040309">
    <property type="entry name" value="Naf1"/>
</dbReference>
<feature type="compositionally biased region" description="Acidic residues" evidence="10">
    <location>
        <begin position="210"/>
        <end position="220"/>
    </location>
</feature>
<proteinExistence type="inferred from homology"/>
<feature type="region of interest" description="Disordered" evidence="10">
    <location>
        <begin position="33"/>
        <end position="68"/>
    </location>
</feature>
<feature type="compositionally biased region" description="Basic and acidic residues" evidence="10">
    <location>
        <begin position="495"/>
        <end position="541"/>
    </location>
</feature>
<feature type="compositionally biased region" description="Pro residues" evidence="10">
    <location>
        <begin position="618"/>
        <end position="630"/>
    </location>
</feature>
<evidence type="ECO:0000256" key="7">
    <source>
        <dbReference type="ARBA" id="ARBA00022884"/>
    </source>
</evidence>
<sequence>MEGSTTQIPGLNLGQAQHDEKLAIDISQDTPLAVSFAPENATGQPADIAPQSEKQQENASQVVEASAHSGEGMDIDIQEPAVNNQTEPSTKHDLSGDVDMKATTLDVPGSPDITDALEAALAAESEVKNMVLATTQETTVAIEAALTAESDANVKGTVMAREQETVVPETATDAPNETARQGAEEEEGEHPEWEVDSSPYESSDSSSSDSSDDDSDDEDYPILGVEETARMLMALDHDGDGSGSRAVAEPIRSKNEKPEEVIPKPDVQILPEDKIELLGQVLFIVETNLVIKSSKSAAEQVLDTGTVLCKEDRTVIGALADVLGNVRDPMYTVGFTKAEEIKELGLEVGMSIFFPTKHANSVFTKPLMEVKYTDASNIHDEEVPPEEMEFSDDEKEAEYKRRQKEQKRMTREKRLGIEPGAGRGGSRGGKFGRGGGLGRGAQHAPSPSVATTATLDYDDDDGPYRPLTRPPGFGLPPKPPSPSRDQPSFSQRGSFRGDYDNRNRDDTRGRDGFRDRGNGRGRGNFRDRGNRGNFRGRDNEGGSRGFGHGRQSSVTTDASTATSATLPAFSPGVAPSPYNSHIPPPFPPGPPTAQGTWPAVPPIPFPPPPHGYSGAQQPPRPPIPGQPQPPTGGFTFNYPAWPQAQTQPQGQQYAYPQAAPPPPPPQQQQSAGYSQPPPVPPPNWAGAAAILQNLAQGAYGQQTQQQQAQQQTVQQSYQGQPVYPPQHGYQGQAGYQAQQQQQYSTQQQQGQQNGAAQQPQQQSQQQYWQR</sequence>
<feature type="compositionally biased region" description="Basic and acidic residues" evidence="10">
    <location>
        <begin position="406"/>
        <end position="416"/>
    </location>
</feature>
<keyword evidence="6" id="KW-0597">Phosphoprotein</keyword>
<organism evidence="11 12">
    <name type="scientific">Triangularia setosa</name>
    <dbReference type="NCBI Taxonomy" id="2587417"/>
    <lineage>
        <taxon>Eukaryota</taxon>
        <taxon>Fungi</taxon>
        <taxon>Dikarya</taxon>
        <taxon>Ascomycota</taxon>
        <taxon>Pezizomycotina</taxon>
        <taxon>Sordariomycetes</taxon>
        <taxon>Sordariomycetidae</taxon>
        <taxon>Sordariales</taxon>
        <taxon>Podosporaceae</taxon>
        <taxon>Triangularia</taxon>
    </lineage>
</organism>
<dbReference type="Pfam" id="PF04410">
    <property type="entry name" value="Gar1"/>
    <property type="match status" value="1"/>
</dbReference>
<feature type="region of interest" description="Disordered" evidence="10">
    <location>
        <begin position="236"/>
        <end position="260"/>
    </location>
</feature>
<feature type="region of interest" description="Disordered" evidence="10">
    <location>
        <begin position="376"/>
        <end position="686"/>
    </location>
</feature>
<dbReference type="PANTHER" id="PTHR31633:SF1">
    <property type="entry name" value="H_ACA RIBONUCLEOPROTEIN COMPLEX NON-CORE SUBUNIT NAF1"/>
    <property type="match status" value="1"/>
</dbReference>
<feature type="compositionally biased region" description="Low complexity" evidence="10">
    <location>
        <begin position="196"/>
        <end position="209"/>
    </location>
</feature>
<dbReference type="InterPro" id="IPR038664">
    <property type="entry name" value="Gar1/Naf1_Cbf5-bd_sf"/>
</dbReference>
<keyword evidence="5" id="KW-0698">rRNA processing</keyword>
<dbReference type="PRINTS" id="PR01217">
    <property type="entry name" value="PRICHEXTENSN"/>
</dbReference>
<evidence type="ECO:0000256" key="9">
    <source>
        <dbReference type="ARBA" id="ARBA00076743"/>
    </source>
</evidence>
<comment type="subcellular location">
    <subcellularLocation>
        <location evidence="1">Nucleus</location>
    </subcellularLocation>
</comment>
<evidence type="ECO:0000256" key="10">
    <source>
        <dbReference type="SAM" id="MobiDB-lite"/>
    </source>
</evidence>
<feature type="compositionally biased region" description="Pro residues" evidence="10">
    <location>
        <begin position="473"/>
        <end position="482"/>
    </location>
</feature>
<feature type="compositionally biased region" description="Low complexity" evidence="10">
    <location>
        <begin position="638"/>
        <end position="657"/>
    </location>
</feature>
<dbReference type="Proteomes" id="UP001302321">
    <property type="component" value="Unassembled WGS sequence"/>
</dbReference>
<feature type="region of interest" description="Disordered" evidence="10">
    <location>
        <begin position="698"/>
        <end position="770"/>
    </location>
</feature>
<evidence type="ECO:0000313" key="11">
    <source>
        <dbReference type="EMBL" id="KAK4174881.1"/>
    </source>
</evidence>